<dbReference type="OrthoDB" id="270167at2759"/>
<dbReference type="FunFam" id="3.40.250.10:FF:000001">
    <property type="entry name" value="Sulfurtransferase"/>
    <property type="match status" value="1"/>
</dbReference>
<dbReference type="PANTHER" id="PTHR11364">
    <property type="entry name" value="THIOSULFATE SULFERTANSFERASE"/>
    <property type="match status" value="1"/>
</dbReference>
<gene>
    <name evidence="5" type="ORF">HYH02_013010</name>
</gene>
<dbReference type="Proteomes" id="UP000613740">
    <property type="component" value="Unassembled WGS sequence"/>
</dbReference>
<evidence type="ECO:0000256" key="2">
    <source>
        <dbReference type="ARBA" id="ARBA00022737"/>
    </source>
</evidence>
<dbReference type="InterPro" id="IPR045078">
    <property type="entry name" value="TST/MPST-like"/>
</dbReference>
<accession>A0A835SVI2</accession>
<dbReference type="GO" id="GO:0005739">
    <property type="term" value="C:mitochondrion"/>
    <property type="evidence" value="ECO:0007669"/>
    <property type="project" value="TreeGrafter"/>
</dbReference>
<dbReference type="InterPro" id="IPR001763">
    <property type="entry name" value="Rhodanese-like_dom"/>
</dbReference>
<dbReference type="Gene3D" id="3.40.250.10">
    <property type="entry name" value="Rhodanese-like domain"/>
    <property type="match status" value="2"/>
</dbReference>
<organism evidence="5 6">
    <name type="scientific">Chlamydomonas schloesseri</name>
    <dbReference type="NCBI Taxonomy" id="2026947"/>
    <lineage>
        <taxon>Eukaryota</taxon>
        <taxon>Viridiplantae</taxon>
        <taxon>Chlorophyta</taxon>
        <taxon>core chlorophytes</taxon>
        <taxon>Chlorophyceae</taxon>
        <taxon>CS clade</taxon>
        <taxon>Chlamydomonadales</taxon>
        <taxon>Chlamydomonadaceae</taxon>
        <taxon>Chlamydomonas</taxon>
    </lineage>
</organism>
<dbReference type="SUPFAM" id="SSF52821">
    <property type="entry name" value="Rhodanese/Cell cycle control phosphatase"/>
    <property type="match status" value="2"/>
</dbReference>
<evidence type="ECO:0000256" key="3">
    <source>
        <dbReference type="RuleBase" id="RU000507"/>
    </source>
</evidence>
<dbReference type="InterPro" id="IPR036873">
    <property type="entry name" value="Rhodanese-like_dom_sf"/>
</dbReference>
<keyword evidence="6" id="KW-1185">Reference proteome</keyword>
<keyword evidence="2" id="KW-0677">Repeat</keyword>
<comment type="caution">
    <text evidence="5">The sequence shown here is derived from an EMBL/GenBank/DDBJ whole genome shotgun (WGS) entry which is preliminary data.</text>
</comment>
<proteinExistence type="predicted"/>
<dbReference type="PANTHER" id="PTHR11364:SF27">
    <property type="entry name" value="SULFURTRANSFERASE"/>
    <property type="match status" value="1"/>
</dbReference>
<dbReference type="InterPro" id="IPR001307">
    <property type="entry name" value="Thiosulphate_STrfase_CS"/>
</dbReference>
<evidence type="ECO:0000313" key="6">
    <source>
        <dbReference type="Proteomes" id="UP000613740"/>
    </source>
</evidence>
<dbReference type="EMBL" id="JAEHOD010000068">
    <property type="protein sequence ID" value="KAG2432287.1"/>
    <property type="molecule type" value="Genomic_DNA"/>
</dbReference>
<dbReference type="PROSITE" id="PS00683">
    <property type="entry name" value="RHODANESE_2"/>
    <property type="match status" value="1"/>
</dbReference>
<keyword evidence="1 3" id="KW-0808">Transferase</keyword>
<dbReference type="CDD" id="cd01448">
    <property type="entry name" value="TST_Repeat_1"/>
    <property type="match status" value="1"/>
</dbReference>
<dbReference type="PROSITE" id="PS50206">
    <property type="entry name" value="RHODANESE_3"/>
    <property type="match status" value="2"/>
</dbReference>
<dbReference type="AlphaFoldDB" id="A0A835SVI2"/>
<evidence type="ECO:0000259" key="4">
    <source>
        <dbReference type="PROSITE" id="PS50206"/>
    </source>
</evidence>
<dbReference type="GO" id="GO:0004792">
    <property type="term" value="F:thiosulfate-cyanide sulfurtransferase activity"/>
    <property type="evidence" value="ECO:0007669"/>
    <property type="project" value="InterPro"/>
</dbReference>
<dbReference type="SMART" id="SM00450">
    <property type="entry name" value="RHOD"/>
    <property type="match status" value="2"/>
</dbReference>
<reference evidence="5" key="1">
    <citation type="journal article" date="2020" name="bioRxiv">
        <title>Comparative genomics of Chlamydomonas.</title>
        <authorList>
            <person name="Craig R.J."/>
            <person name="Hasan A.R."/>
            <person name="Ness R.W."/>
            <person name="Keightley P.D."/>
        </authorList>
    </citation>
    <scope>NUCLEOTIDE SEQUENCE</scope>
    <source>
        <strain evidence="5">CCAP 11/173</strain>
    </source>
</reference>
<evidence type="ECO:0000313" key="5">
    <source>
        <dbReference type="EMBL" id="KAG2432287.1"/>
    </source>
</evidence>
<evidence type="ECO:0000256" key="1">
    <source>
        <dbReference type="ARBA" id="ARBA00022679"/>
    </source>
</evidence>
<feature type="domain" description="Rhodanese" evidence="4">
    <location>
        <begin position="60"/>
        <end position="180"/>
    </location>
</feature>
<dbReference type="CDD" id="cd01449">
    <property type="entry name" value="TST_Repeat_2"/>
    <property type="match status" value="1"/>
</dbReference>
<feature type="domain" description="Rhodanese" evidence="4">
    <location>
        <begin position="234"/>
        <end position="347"/>
    </location>
</feature>
<sequence>MQASLRTGSGRQALHLRRCFVAVQPTARAARSRAMATAAAASDKLPPLVSPQWLAERLSSDPSVRVLDCCWYMPVHGRNNHADFRASRLPGARFFDIDGVAADAAAARGLPHMLPSEQGFAAAMDALGITNDTPVVLYDHLGIFSAPRVWWTFKVFGHDKVAVLQGGLPAWRAAGLPLDTAPPPSDDHMFAASAACAAAAAGSSSSSSSGGASYKARLDKSKVRSIDDMLANIGSRSEQVMDARSAGRFVGTEPEPRPGLRGGHIPGARSLPFPSLLEAGAYKPADQLAAAFAAAGLDPARPIVGSCGSGLTACILALALYQVNGSLAAVYDGSWSEYGGREDVPVSTLPVDP</sequence>
<name>A0A835SVI2_9CHLO</name>
<dbReference type="Pfam" id="PF00581">
    <property type="entry name" value="Rhodanese"/>
    <property type="match status" value="2"/>
</dbReference>
<protein>
    <recommendedName>
        <fullName evidence="3">Sulfurtransferase</fullName>
    </recommendedName>
</protein>